<dbReference type="Gene3D" id="3.30.2410.10">
    <property type="entry name" value="Hect, E3 ligase catalytic domain"/>
    <property type="match status" value="1"/>
</dbReference>
<feature type="domain" description="HECT" evidence="7">
    <location>
        <begin position="88"/>
        <end position="413"/>
    </location>
</feature>
<reference evidence="8" key="2">
    <citation type="submission" date="2025-09" db="UniProtKB">
        <authorList>
            <consortium name="Ensembl"/>
        </authorList>
    </citation>
    <scope>IDENTIFICATION</scope>
</reference>
<dbReference type="Pfam" id="PF00632">
    <property type="entry name" value="HECT"/>
    <property type="match status" value="1"/>
</dbReference>
<evidence type="ECO:0000259" key="7">
    <source>
        <dbReference type="PROSITE" id="PS50237"/>
    </source>
</evidence>
<proteinExistence type="predicted"/>
<dbReference type="PROSITE" id="PS50237">
    <property type="entry name" value="HECT"/>
    <property type="match status" value="1"/>
</dbReference>
<feature type="active site" description="Glycyl thioester intermediate" evidence="5">
    <location>
        <position position="381"/>
    </location>
</feature>
<comment type="catalytic activity">
    <reaction evidence="1">
        <text>S-ubiquitinyl-[E2 ubiquitin-conjugating enzyme]-L-cysteine + [acceptor protein]-L-lysine = [E2 ubiquitin-conjugating enzyme]-L-cysteine + N(6)-ubiquitinyl-[acceptor protein]-L-lysine.</text>
        <dbReference type="EC" id="2.3.2.26"/>
    </reaction>
</comment>
<evidence type="ECO:0000256" key="3">
    <source>
        <dbReference type="ARBA" id="ARBA00022679"/>
    </source>
</evidence>
<dbReference type="PANTHER" id="PTHR45700">
    <property type="entry name" value="UBIQUITIN-PROTEIN LIGASE E3C"/>
    <property type="match status" value="1"/>
</dbReference>
<protein>
    <recommendedName>
        <fullName evidence="2">HECT-type E3 ubiquitin transferase</fullName>
        <ecNumber evidence="2">2.3.2.26</ecNumber>
    </recommendedName>
</protein>
<dbReference type="Ensembl" id="ENSVKKT00000016548.1">
    <property type="protein sequence ID" value="ENSVKKP00000016166.1"/>
    <property type="gene ID" value="ENSVKKG00000011003.1"/>
</dbReference>
<dbReference type="InterPro" id="IPR044611">
    <property type="entry name" value="E3A/B/C-like"/>
</dbReference>
<feature type="signal peptide" evidence="6">
    <location>
        <begin position="1"/>
        <end position="17"/>
    </location>
</feature>
<dbReference type="FunFam" id="3.30.2410.10:FF:000003">
    <property type="entry name" value="probable E3 ubiquitin-protein ligase HERC4 isoform X1"/>
    <property type="match status" value="1"/>
</dbReference>
<evidence type="ECO:0000313" key="8">
    <source>
        <dbReference type="Ensembl" id="ENSVKKP00000016166.1"/>
    </source>
</evidence>
<keyword evidence="9" id="KW-1185">Reference proteome</keyword>
<dbReference type="SMART" id="SM00119">
    <property type="entry name" value="HECTc"/>
    <property type="match status" value="1"/>
</dbReference>
<evidence type="ECO:0000256" key="6">
    <source>
        <dbReference type="SAM" id="SignalP"/>
    </source>
</evidence>
<evidence type="ECO:0000256" key="4">
    <source>
        <dbReference type="ARBA" id="ARBA00022786"/>
    </source>
</evidence>
<dbReference type="GO" id="GO:0000209">
    <property type="term" value="P:protein polyubiquitination"/>
    <property type="evidence" value="ECO:0007669"/>
    <property type="project" value="InterPro"/>
</dbReference>
<dbReference type="PANTHER" id="PTHR45700:SF8">
    <property type="entry name" value="HECT-TYPE E3 UBIQUITIN TRANSFERASE"/>
    <property type="match status" value="1"/>
</dbReference>
<dbReference type="SUPFAM" id="SSF56204">
    <property type="entry name" value="Hect, E3 ligase catalytic domain"/>
    <property type="match status" value="1"/>
</dbReference>
<dbReference type="Gene3D" id="3.30.2160.10">
    <property type="entry name" value="Hect, E3 ligase catalytic domain"/>
    <property type="match status" value="1"/>
</dbReference>
<evidence type="ECO:0000313" key="9">
    <source>
        <dbReference type="Proteomes" id="UP000694545"/>
    </source>
</evidence>
<dbReference type="EC" id="2.3.2.26" evidence="2"/>
<evidence type="ECO:0000256" key="2">
    <source>
        <dbReference type="ARBA" id="ARBA00012485"/>
    </source>
</evidence>
<evidence type="ECO:0000256" key="1">
    <source>
        <dbReference type="ARBA" id="ARBA00000885"/>
    </source>
</evidence>
<dbReference type="AlphaFoldDB" id="A0A8D2L357"/>
<sequence length="413" mass="47919">MQCSLVSFLVLTLQVPSFKLYFSLSFQLVFQILTQVPCIFDMDDKISTLELQANLSRQFTAGTNMISELHVRREHLIQDTLQCLRTAGANWLQHMLQVCFEGEPGIDEGGVGQEFFKILARELCAPEEKIFRHFEDSHLIWFSRQAPAEEDIYFLIGNLFGLAFYNMKIAAFPFPLALFKKMLNFQPTLEDLKELSPNLGRNLQEVLDEPFGDNIENLELDFTISGEDGVDTELKENGAAIFVTKYNRKEYVDACVNYLFNDSVKKQFEDFMRGFEKGCPIKHWKLFLPAELQVVLLGHTEYNWQQLEKNVKYKDYEESDETIKNFWAVFHDLPEKKKKEFLAFLTGTDCIPAKGMARFTFTIMDSRQEDPDLSYPNASTCYKILQLPRYTTRDILKKMLLHALENHETFGLS</sequence>
<dbReference type="InterPro" id="IPR035983">
    <property type="entry name" value="Hect_E3_ubiquitin_ligase"/>
</dbReference>
<evidence type="ECO:0000256" key="5">
    <source>
        <dbReference type="PROSITE-ProRule" id="PRU00104"/>
    </source>
</evidence>
<feature type="chain" id="PRO_5034028965" description="HECT-type E3 ubiquitin transferase" evidence="6">
    <location>
        <begin position="18"/>
        <end position="413"/>
    </location>
</feature>
<reference evidence="8" key="1">
    <citation type="submission" date="2025-08" db="UniProtKB">
        <authorList>
            <consortium name="Ensembl"/>
        </authorList>
    </citation>
    <scope>IDENTIFICATION</scope>
</reference>
<keyword evidence="4 5" id="KW-0833">Ubl conjugation pathway</keyword>
<dbReference type="InterPro" id="IPR000569">
    <property type="entry name" value="HECT_dom"/>
</dbReference>
<dbReference type="OMA" id="HESDRTI"/>
<name>A0A8D2L357_VARKO</name>
<keyword evidence="3" id="KW-0808">Transferase</keyword>
<keyword evidence="6" id="KW-0732">Signal</keyword>
<dbReference type="GO" id="GO:0061630">
    <property type="term" value="F:ubiquitin protein ligase activity"/>
    <property type="evidence" value="ECO:0007669"/>
    <property type="project" value="UniProtKB-EC"/>
</dbReference>
<dbReference type="Gene3D" id="3.90.1750.10">
    <property type="entry name" value="Hect, E3 ligase catalytic domains"/>
    <property type="match status" value="1"/>
</dbReference>
<organism evidence="8 9">
    <name type="scientific">Varanus komodoensis</name>
    <name type="common">Komodo dragon</name>
    <dbReference type="NCBI Taxonomy" id="61221"/>
    <lineage>
        <taxon>Eukaryota</taxon>
        <taxon>Metazoa</taxon>
        <taxon>Chordata</taxon>
        <taxon>Craniata</taxon>
        <taxon>Vertebrata</taxon>
        <taxon>Euteleostomi</taxon>
        <taxon>Lepidosauria</taxon>
        <taxon>Squamata</taxon>
        <taxon>Bifurcata</taxon>
        <taxon>Unidentata</taxon>
        <taxon>Episquamata</taxon>
        <taxon>Toxicofera</taxon>
        <taxon>Anguimorpha</taxon>
        <taxon>Paleoanguimorpha</taxon>
        <taxon>Varanoidea</taxon>
        <taxon>Varanidae</taxon>
        <taxon>Varanus</taxon>
    </lineage>
</organism>
<dbReference type="Proteomes" id="UP000694545">
    <property type="component" value="Unplaced"/>
</dbReference>
<accession>A0A8D2L357</accession>